<feature type="compositionally biased region" description="Low complexity" evidence="2">
    <location>
        <begin position="596"/>
        <end position="612"/>
    </location>
</feature>
<dbReference type="PROSITE" id="PS50088">
    <property type="entry name" value="ANK_REPEAT"/>
    <property type="match status" value="4"/>
</dbReference>
<comment type="caution">
    <text evidence="3">The sequence shown here is derived from an EMBL/GenBank/DDBJ whole genome shotgun (WGS) entry which is preliminary data.</text>
</comment>
<protein>
    <submittedName>
        <fullName evidence="3">Uncharacterized protein</fullName>
    </submittedName>
</protein>
<feature type="repeat" description="ANK" evidence="1">
    <location>
        <begin position="330"/>
        <end position="363"/>
    </location>
</feature>
<organism evidence="3 4">
    <name type="scientific">Caenorhabditis auriculariae</name>
    <dbReference type="NCBI Taxonomy" id="2777116"/>
    <lineage>
        <taxon>Eukaryota</taxon>
        <taxon>Metazoa</taxon>
        <taxon>Ecdysozoa</taxon>
        <taxon>Nematoda</taxon>
        <taxon>Chromadorea</taxon>
        <taxon>Rhabditida</taxon>
        <taxon>Rhabditina</taxon>
        <taxon>Rhabditomorpha</taxon>
        <taxon>Rhabditoidea</taxon>
        <taxon>Rhabditidae</taxon>
        <taxon>Peloderinae</taxon>
        <taxon>Caenorhabditis</taxon>
    </lineage>
</organism>
<dbReference type="CDD" id="cd22966">
    <property type="entry name" value="DD_DYDC-like"/>
    <property type="match status" value="1"/>
</dbReference>
<dbReference type="Pfam" id="PF00023">
    <property type="entry name" value="Ank"/>
    <property type="match status" value="1"/>
</dbReference>
<keyword evidence="1" id="KW-0040">ANK repeat</keyword>
<dbReference type="Pfam" id="PF05186">
    <property type="entry name" value="Dpy-30"/>
    <property type="match status" value="1"/>
</dbReference>
<dbReference type="InterPro" id="IPR049630">
    <property type="entry name" value="DYDC-like_DD"/>
</dbReference>
<dbReference type="Gene3D" id="1.20.890.10">
    <property type="entry name" value="cAMP-dependent protein kinase regulatory subunit, dimerization-anchoring domain"/>
    <property type="match status" value="1"/>
</dbReference>
<dbReference type="InterPro" id="IPR002110">
    <property type="entry name" value="Ankyrin_rpt"/>
</dbReference>
<name>A0A8S1GXJ3_9PELO</name>
<keyword evidence="4" id="KW-1185">Reference proteome</keyword>
<dbReference type="Proteomes" id="UP000835052">
    <property type="component" value="Unassembled WGS sequence"/>
</dbReference>
<dbReference type="SMART" id="SM00248">
    <property type="entry name" value="ANK"/>
    <property type="match status" value="8"/>
</dbReference>
<evidence type="ECO:0000256" key="2">
    <source>
        <dbReference type="SAM" id="MobiDB-lite"/>
    </source>
</evidence>
<evidence type="ECO:0000256" key="1">
    <source>
        <dbReference type="PROSITE-ProRule" id="PRU00023"/>
    </source>
</evidence>
<dbReference type="PANTHER" id="PTHR24172">
    <property type="entry name" value="ANK_REP_REGION DOMAIN-CONTAINING PROTEIN"/>
    <property type="match status" value="1"/>
</dbReference>
<gene>
    <name evidence="3" type="ORF">CAUJ_LOCUS4056</name>
</gene>
<dbReference type="OrthoDB" id="432281at2759"/>
<dbReference type="Pfam" id="PF12796">
    <property type="entry name" value="Ank_2"/>
    <property type="match status" value="3"/>
</dbReference>
<sequence>MSSRDTSSRCVVETHDAPTEKQVDEWLEKGDVAKLEQLVLDGRGHMLREKKTTDPGGVEFMSGLTQYLTKIDAIHKAVEEGDVRRVKSLIDRSQLSTARDTYGMTPIHKALLHGQTNTVRYLLGKYPHCVNATDHAGRTPLHYAAADPNGEHMIKVLQKSGGDAFIEDKHGHTPFYYRTHGQRLNVRSMKDNAVMNQLISGQLSRPLLQDLEEDIYDWIHTGNIGKLEELVLTGYADLLLGRNHEVEDADSIGFLEVLPQYQAKIQAIHKAVETGNLRAVKLLTDRKKLSLCRDTRGLSPLHKAIVFERTDIAKYLIRNYPQSVNAMDQKKRTPLHYAAALKDGGYLYKVMRKSGADPNIYDCNGRPAKYYLKHAGEIDLSAMRLDTRAALKQVLHNRVAPSYLESSIQQWLRDGQVAKLEQLVLSGCGDLLQNRTSSHPDTQNFLDNLPEYVEKIDGIHKSIKDGDLDRLKDLMKTKKLAIARDRFGCTPLHAAVVHEHTDIVRYIAGHYPSVLNAPDYNKRTAMHYAAAARDGGHYLKILGKAGADPMAVDNEGRTPDYYRRNAVIDLKMIKERDEEFEAITEEFLEDGPLIESPASPDSGSASSVIDSSRPVEEEEEVGDKHKFERMFRGRVDLPTSENGVYLARTVAPVLTKALAEVLLRRPADPIGFISDWLQKYHNEMPRRTNGHM</sequence>
<dbReference type="InterPro" id="IPR007858">
    <property type="entry name" value="Dpy-30_motif"/>
</dbReference>
<feature type="repeat" description="ANK" evidence="1">
    <location>
        <begin position="136"/>
        <end position="169"/>
    </location>
</feature>
<dbReference type="AlphaFoldDB" id="A0A8S1GXJ3"/>
<evidence type="ECO:0000313" key="3">
    <source>
        <dbReference type="EMBL" id="CAD6188137.1"/>
    </source>
</evidence>
<dbReference type="EMBL" id="CAJGYM010000008">
    <property type="protein sequence ID" value="CAD6188137.1"/>
    <property type="molecule type" value="Genomic_DNA"/>
</dbReference>
<evidence type="ECO:0000313" key="4">
    <source>
        <dbReference type="Proteomes" id="UP000835052"/>
    </source>
</evidence>
<dbReference type="SUPFAM" id="SSF48403">
    <property type="entry name" value="Ankyrin repeat"/>
    <property type="match status" value="2"/>
</dbReference>
<accession>A0A8S1GXJ3</accession>
<proteinExistence type="predicted"/>
<dbReference type="InterPro" id="IPR036770">
    <property type="entry name" value="Ankyrin_rpt-contain_sf"/>
</dbReference>
<feature type="repeat" description="ANK" evidence="1">
    <location>
        <begin position="521"/>
        <end position="554"/>
    </location>
</feature>
<dbReference type="PROSITE" id="PS50297">
    <property type="entry name" value="ANK_REP_REGION"/>
    <property type="match status" value="2"/>
</dbReference>
<dbReference type="Gene3D" id="1.25.40.20">
    <property type="entry name" value="Ankyrin repeat-containing domain"/>
    <property type="match status" value="3"/>
</dbReference>
<feature type="region of interest" description="Disordered" evidence="2">
    <location>
        <begin position="591"/>
        <end position="623"/>
    </location>
</feature>
<dbReference type="PANTHER" id="PTHR24172:SF4">
    <property type="entry name" value="ANK_REP_REGION DOMAIN-CONTAINING PROTEIN"/>
    <property type="match status" value="1"/>
</dbReference>
<reference evidence="3" key="1">
    <citation type="submission" date="2020-10" db="EMBL/GenBank/DDBJ databases">
        <authorList>
            <person name="Kikuchi T."/>
        </authorList>
    </citation>
    <scope>NUCLEOTIDE SEQUENCE</scope>
    <source>
        <strain evidence="3">NKZ352</strain>
    </source>
</reference>
<feature type="repeat" description="ANK" evidence="1">
    <location>
        <begin position="102"/>
        <end position="123"/>
    </location>
</feature>